<keyword evidence="4" id="KW-1185">Reference proteome</keyword>
<proteinExistence type="predicted"/>
<evidence type="ECO:0000313" key="3">
    <source>
        <dbReference type="EMBL" id="RDY68848.1"/>
    </source>
</evidence>
<dbReference type="AlphaFoldDB" id="A0A3D8VJ47"/>
<reference evidence="3 4" key="1">
    <citation type="submission" date="2018-08" db="EMBL/GenBank/DDBJ databases">
        <title>Lysobacter soli KCTC 22011, whole genome shotgun sequence.</title>
        <authorList>
            <person name="Zhang X."/>
            <person name="Feng G."/>
            <person name="Zhu H."/>
        </authorList>
    </citation>
    <scope>NUCLEOTIDE SEQUENCE [LARGE SCALE GENOMIC DNA]</scope>
    <source>
        <strain evidence="3 4">KCTC 22011</strain>
    </source>
</reference>
<accession>A0A3D8VJ47</accession>
<dbReference type="Proteomes" id="UP000256829">
    <property type="component" value="Unassembled WGS sequence"/>
</dbReference>
<evidence type="ECO:0000259" key="2">
    <source>
        <dbReference type="Pfam" id="PF13511"/>
    </source>
</evidence>
<dbReference type="EMBL" id="QTJR01000002">
    <property type="protein sequence ID" value="RDY68848.1"/>
    <property type="molecule type" value="Genomic_DNA"/>
</dbReference>
<feature type="domain" description="DUF4124" evidence="2">
    <location>
        <begin position="46"/>
        <end position="100"/>
    </location>
</feature>
<comment type="caution">
    <text evidence="3">The sequence shown here is derived from an EMBL/GenBank/DDBJ whole genome shotgun (WGS) entry which is preliminary data.</text>
</comment>
<gene>
    <name evidence="3" type="ORF">DX912_04985</name>
</gene>
<feature type="compositionally biased region" description="Low complexity" evidence="1">
    <location>
        <begin position="91"/>
        <end position="102"/>
    </location>
</feature>
<feature type="region of interest" description="Disordered" evidence="1">
    <location>
        <begin position="71"/>
        <end position="102"/>
    </location>
</feature>
<protein>
    <submittedName>
        <fullName evidence="3">DUF4124 domain-containing protein</fullName>
    </submittedName>
</protein>
<dbReference type="Pfam" id="PF13511">
    <property type="entry name" value="DUF4124"/>
    <property type="match status" value="1"/>
</dbReference>
<sequence>MSTLPSRGACLRPGAVLQSRQSPALPCPEPRMSKLVRLLPGLVAGLSLLLATPAFAAKVYQWKDAKGVTHYSDAPPPDQNIKGRNLADKGAAPAQAAQPAAKPVANANCTNARSNLTVLQGAGDVTIDEDKDGKPDRNLNQTERANRTALAEAQIKTYCDGPAVASGT</sequence>
<organism evidence="3 4">
    <name type="scientific">Lysobacter soli</name>
    <dbReference type="NCBI Taxonomy" id="453783"/>
    <lineage>
        <taxon>Bacteria</taxon>
        <taxon>Pseudomonadati</taxon>
        <taxon>Pseudomonadota</taxon>
        <taxon>Gammaproteobacteria</taxon>
        <taxon>Lysobacterales</taxon>
        <taxon>Lysobacteraceae</taxon>
        <taxon>Lysobacter</taxon>
    </lineage>
</organism>
<name>A0A3D8VJ47_9GAMM</name>
<dbReference type="InterPro" id="IPR025392">
    <property type="entry name" value="DUF4124"/>
</dbReference>
<evidence type="ECO:0000256" key="1">
    <source>
        <dbReference type="SAM" id="MobiDB-lite"/>
    </source>
</evidence>
<evidence type="ECO:0000313" key="4">
    <source>
        <dbReference type="Proteomes" id="UP000256829"/>
    </source>
</evidence>